<gene>
    <name evidence="1" type="ORF">BDN72DRAFT_965159</name>
</gene>
<accession>A0ACD3A6H2</accession>
<name>A0ACD3A6H2_9AGAR</name>
<dbReference type="EMBL" id="ML208658">
    <property type="protein sequence ID" value="TFK61463.1"/>
    <property type="molecule type" value="Genomic_DNA"/>
</dbReference>
<sequence>MDGEQALPEEVWAQILQLLPDEDIKTMALVHRVFRPYASPIIWRRLTVCSILPNHIKKARAIRKNPHLARQVTSLHLHPANWVTADKVKPWTSLWIISTPTFWSALKHANWSHPILSWRYYRRSLASIKTSTTVVPLLTNIQEISVIPSSFHKTYGLPPLEPYCAIWAGLRTEHLQTLNLQFVTNDATQVFSRAMQSASPVVFESLQTLRLKIASGRGLYSGFKDDLQAILNCGRASLRSLKISFDPIQSDYRTEVFGALGVFPKLAQFYYESPSFSTPTHAQLLGPHLIPFLSKHRSTMKKLHLSAFIMCGSILHYLCGPHNDHDEALRLETFTFTYPLSLAGRDNRIPDFGRFRETLTCLMLFSKGWAGGFRYEQLVVLFSSLEHPTRGVLLTKLWIHVSALSPDMLDLMATSLVNLKCLEMCYGMLVGSRDQRTDNEGLFHQNMRGRAYPDWGLLTLDTKSWTGQDRIPTRDMKEFIPSLKEIGSIDWEDVKLVFTPWY</sequence>
<keyword evidence="2" id="KW-1185">Reference proteome</keyword>
<evidence type="ECO:0000313" key="2">
    <source>
        <dbReference type="Proteomes" id="UP000308600"/>
    </source>
</evidence>
<reference evidence="1 2" key="1">
    <citation type="journal article" date="2019" name="Nat. Ecol. Evol.">
        <title>Megaphylogeny resolves global patterns of mushroom evolution.</title>
        <authorList>
            <person name="Varga T."/>
            <person name="Krizsan K."/>
            <person name="Foldi C."/>
            <person name="Dima B."/>
            <person name="Sanchez-Garcia M."/>
            <person name="Sanchez-Ramirez S."/>
            <person name="Szollosi G.J."/>
            <person name="Szarkandi J.G."/>
            <person name="Papp V."/>
            <person name="Albert L."/>
            <person name="Andreopoulos W."/>
            <person name="Angelini C."/>
            <person name="Antonin V."/>
            <person name="Barry K.W."/>
            <person name="Bougher N.L."/>
            <person name="Buchanan P."/>
            <person name="Buyck B."/>
            <person name="Bense V."/>
            <person name="Catcheside P."/>
            <person name="Chovatia M."/>
            <person name="Cooper J."/>
            <person name="Damon W."/>
            <person name="Desjardin D."/>
            <person name="Finy P."/>
            <person name="Geml J."/>
            <person name="Haridas S."/>
            <person name="Hughes K."/>
            <person name="Justo A."/>
            <person name="Karasinski D."/>
            <person name="Kautmanova I."/>
            <person name="Kiss B."/>
            <person name="Kocsube S."/>
            <person name="Kotiranta H."/>
            <person name="LaButti K.M."/>
            <person name="Lechner B.E."/>
            <person name="Liimatainen K."/>
            <person name="Lipzen A."/>
            <person name="Lukacs Z."/>
            <person name="Mihaltcheva S."/>
            <person name="Morgado L.N."/>
            <person name="Niskanen T."/>
            <person name="Noordeloos M.E."/>
            <person name="Ohm R.A."/>
            <person name="Ortiz-Santana B."/>
            <person name="Ovrebo C."/>
            <person name="Racz N."/>
            <person name="Riley R."/>
            <person name="Savchenko A."/>
            <person name="Shiryaev A."/>
            <person name="Soop K."/>
            <person name="Spirin V."/>
            <person name="Szebenyi C."/>
            <person name="Tomsovsky M."/>
            <person name="Tulloss R.E."/>
            <person name="Uehling J."/>
            <person name="Grigoriev I.V."/>
            <person name="Vagvolgyi C."/>
            <person name="Papp T."/>
            <person name="Martin F.M."/>
            <person name="Miettinen O."/>
            <person name="Hibbett D.S."/>
            <person name="Nagy L.G."/>
        </authorList>
    </citation>
    <scope>NUCLEOTIDE SEQUENCE [LARGE SCALE GENOMIC DNA]</scope>
    <source>
        <strain evidence="1 2">NL-1719</strain>
    </source>
</reference>
<organism evidence="1 2">
    <name type="scientific">Pluteus cervinus</name>
    <dbReference type="NCBI Taxonomy" id="181527"/>
    <lineage>
        <taxon>Eukaryota</taxon>
        <taxon>Fungi</taxon>
        <taxon>Dikarya</taxon>
        <taxon>Basidiomycota</taxon>
        <taxon>Agaricomycotina</taxon>
        <taxon>Agaricomycetes</taxon>
        <taxon>Agaricomycetidae</taxon>
        <taxon>Agaricales</taxon>
        <taxon>Pluteineae</taxon>
        <taxon>Pluteaceae</taxon>
        <taxon>Pluteus</taxon>
    </lineage>
</organism>
<proteinExistence type="predicted"/>
<dbReference type="Proteomes" id="UP000308600">
    <property type="component" value="Unassembled WGS sequence"/>
</dbReference>
<evidence type="ECO:0000313" key="1">
    <source>
        <dbReference type="EMBL" id="TFK61463.1"/>
    </source>
</evidence>
<protein>
    <submittedName>
        <fullName evidence="1">Uncharacterized protein</fullName>
    </submittedName>
</protein>